<reference evidence="3" key="1">
    <citation type="submission" date="2021-01" db="EMBL/GenBank/DDBJ databases">
        <authorList>
            <person name="Bezrukov I."/>
        </authorList>
    </citation>
    <scope>NUCLEOTIDE SEQUENCE</scope>
</reference>
<name>A0A8S1ZL85_ARAAE</name>
<dbReference type="AlphaFoldDB" id="A0A8S1ZL85"/>
<dbReference type="PANTHER" id="PTHR37188:SF1">
    <property type="entry name" value="MEDIATOR OF RNA POLYMERASE II TRANSCRIPTION SUBUNIT-RELATED"/>
    <property type="match status" value="1"/>
</dbReference>
<feature type="compositionally biased region" description="Basic and acidic residues" evidence="2">
    <location>
        <begin position="101"/>
        <end position="120"/>
    </location>
</feature>
<dbReference type="Proteomes" id="UP000682877">
    <property type="component" value="Chromosome 1"/>
</dbReference>
<sequence>MADARENHQEAERRSDEIESISIEEPKEKEDEDDNLQEQRPSSIESSIPSSDKSKERMTQSSPYPVRPGVKDCQFYVETGLCRFCRYNHPIQLPKPRRTERRYETESESRPKKREFREEENPQEQIQRNTERQGTEAQDNNLQFHQQQEMQRPQSHTTQQQQSVQTPQQHQLLASHINLYPLVENLTDVIEAGTPDQNSDALVTEVSSHFDKCQQILNSISRSLGSKTNKYVDGQKQNLEESEQLLQQRKELIDEYKKSVEEIVKKEP</sequence>
<feature type="compositionally biased region" description="Basic and acidic residues" evidence="2">
    <location>
        <begin position="1"/>
        <end position="17"/>
    </location>
</feature>
<feature type="region of interest" description="Disordered" evidence="2">
    <location>
        <begin position="1"/>
        <end position="70"/>
    </location>
</feature>
<feature type="compositionally biased region" description="Low complexity" evidence="2">
    <location>
        <begin position="151"/>
        <end position="170"/>
    </location>
</feature>
<evidence type="ECO:0000256" key="2">
    <source>
        <dbReference type="SAM" id="MobiDB-lite"/>
    </source>
</evidence>
<dbReference type="GO" id="GO:0016592">
    <property type="term" value="C:mediator complex"/>
    <property type="evidence" value="ECO:0007669"/>
    <property type="project" value="InterPro"/>
</dbReference>
<feature type="coiled-coil region" evidence="1">
    <location>
        <begin position="232"/>
        <end position="266"/>
    </location>
</feature>
<evidence type="ECO:0000313" key="4">
    <source>
        <dbReference type="Proteomes" id="UP000682877"/>
    </source>
</evidence>
<feature type="region of interest" description="Disordered" evidence="2">
    <location>
        <begin position="96"/>
        <end position="170"/>
    </location>
</feature>
<gene>
    <name evidence="3" type="ORF">AARE701A_LOCUS2392</name>
</gene>
<feature type="compositionally biased region" description="Low complexity" evidence="2">
    <location>
        <begin position="41"/>
        <end position="51"/>
    </location>
</feature>
<evidence type="ECO:0000256" key="1">
    <source>
        <dbReference type="SAM" id="Coils"/>
    </source>
</evidence>
<proteinExistence type="predicted"/>
<organism evidence="3 4">
    <name type="scientific">Arabidopsis arenosa</name>
    <name type="common">Sand rock-cress</name>
    <name type="synonym">Cardaminopsis arenosa</name>
    <dbReference type="NCBI Taxonomy" id="38785"/>
    <lineage>
        <taxon>Eukaryota</taxon>
        <taxon>Viridiplantae</taxon>
        <taxon>Streptophyta</taxon>
        <taxon>Embryophyta</taxon>
        <taxon>Tracheophyta</taxon>
        <taxon>Spermatophyta</taxon>
        <taxon>Magnoliopsida</taxon>
        <taxon>eudicotyledons</taxon>
        <taxon>Gunneridae</taxon>
        <taxon>Pentapetalae</taxon>
        <taxon>rosids</taxon>
        <taxon>malvids</taxon>
        <taxon>Brassicales</taxon>
        <taxon>Brassicaceae</taxon>
        <taxon>Camelineae</taxon>
        <taxon>Arabidopsis</taxon>
    </lineage>
</organism>
<dbReference type="InterPro" id="IPR038790">
    <property type="entry name" value="Med9_plant"/>
</dbReference>
<keyword evidence="4" id="KW-1185">Reference proteome</keyword>
<evidence type="ECO:0008006" key="5">
    <source>
        <dbReference type="Google" id="ProtNLM"/>
    </source>
</evidence>
<keyword evidence="1" id="KW-0175">Coiled coil</keyword>
<evidence type="ECO:0000313" key="3">
    <source>
        <dbReference type="EMBL" id="CAE5958824.1"/>
    </source>
</evidence>
<protein>
    <recommendedName>
        <fullName evidence="5">Mediator of RNA polymerase II transcription subunit 9</fullName>
    </recommendedName>
</protein>
<dbReference type="EMBL" id="LR999451">
    <property type="protein sequence ID" value="CAE5958824.1"/>
    <property type="molecule type" value="Genomic_DNA"/>
</dbReference>
<feature type="compositionally biased region" description="Polar residues" evidence="2">
    <location>
        <begin position="135"/>
        <end position="150"/>
    </location>
</feature>
<dbReference type="PANTHER" id="PTHR37188">
    <property type="entry name" value="MEDIATOR OF RNA POLYMERASE II TRANSCRIPTION SUBUNIT-RELATED"/>
    <property type="match status" value="1"/>
</dbReference>
<accession>A0A8S1ZL85</accession>